<reference evidence="2 3" key="1">
    <citation type="submission" date="2019-02" db="EMBL/GenBank/DDBJ databases">
        <title>Deep-cultivation of Planctomycetes and their phenomic and genomic characterization uncovers novel biology.</title>
        <authorList>
            <person name="Wiegand S."/>
            <person name="Jogler M."/>
            <person name="Boedeker C."/>
            <person name="Pinto D."/>
            <person name="Vollmers J."/>
            <person name="Rivas-Marin E."/>
            <person name="Kohn T."/>
            <person name="Peeters S.H."/>
            <person name="Heuer A."/>
            <person name="Rast P."/>
            <person name="Oberbeckmann S."/>
            <person name="Bunk B."/>
            <person name="Jeske O."/>
            <person name="Meyerdierks A."/>
            <person name="Storesund J.E."/>
            <person name="Kallscheuer N."/>
            <person name="Luecker S."/>
            <person name="Lage O.M."/>
            <person name="Pohl T."/>
            <person name="Merkel B.J."/>
            <person name="Hornburger P."/>
            <person name="Mueller R.-W."/>
            <person name="Bruemmer F."/>
            <person name="Labrenz M."/>
            <person name="Spormann A.M."/>
            <person name="Op den Camp H."/>
            <person name="Overmann J."/>
            <person name="Amann R."/>
            <person name="Jetten M.S.M."/>
            <person name="Mascher T."/>
            <person name="Medema M.H."/>
            <person name="Devos D.P."/>
            <person name="Kaster A.-K."/>
            <person name="Ovreas L."/>
            <person name="Rohde M."/>
            <person name="Galperin M.Y."/>
            <person name="Jogler C."/>
        </authorList>
    </citation>
    <scope>NUCLEOTIDE SEQUENCE [LARGE SCALE GENOMIC DNA]</scope>
    <source>
        <strain evidence="2 3">Pan189</strain>
    </source>
</reference>
<evidence type="ECO:0008006" key="4">
    <source>
        <dbReference type="Google" id="ProtNLM"/>
    </source>
</evidence>
<dbReference type="OrthoDB" id="240927at2"/>
<dbReference type="AlphaFoldDB" id="A0A517QZQ6"/>
<evidence type="ECO:0000313" key="3">
    <source>
        <dbReference type="Proteomes" id="UP000317318"/>
    </source>
</evidence>
<organism evidence="2 3">
    <name type="scientific">Stratiformator vulcanicus</name>
    <dbReference type="NCBI Taxonomy" id="2527980"/>
    <lineage>
        <taxon>Bacteria</taxon>
        <taxon>Pseudomonadati</taxon>
        <taxon>Planctomycetota</taxon>
        <taxon>Planctomycetia</taxon>
        <taxon>Planctomycetales</taxon>
        <taxon>Planctomycetaceae</taxon>
        <taxon>Stratiformator</taxon>
    </lineage>
</organism>
<dbReference type="InterPro" id="IPR011447">
    <property type="entry name" value="DUF1552"/>
</dbReference>
<gene>
    <name evidence="2" type="ORF">Pan189_15050</name>
</gene>
<dbReference type="InterPro" id="IPR006311">
    <property type="entry name" value="TAT_signal"/>
</dbReference>
<keyword evidence="3" id="KW-1185">Reference proteome</keyword>
<evidence type="ECO:0000256" key="1">
    <source>
        <dbReference type="SAM" id="MobiDB-lite"/>
    </source>
</evidence>
<feature type="region of interest" description="Disordered" evidence="1">
    <location>
        <begin position="289"/>
        <end position="311"/>
    </location>
</feature>
<dbReference type="KEGG" id="svp:Pan189_15050"/>
<dbReference type="PROSITE" id="PS51318">
    <property type="entry name" value="TAT"/>
    <property type="match status" value="1"/>
</dbReference>
<dbReference type="Proteomes" id="UP000317318">
    <property type="component" value="Chromosome"/>
</dbReference>
<dbReference type="RefSeq" id="WP_145363279.1">
    <property type="nucleotide sequence ID" value="NZ_CP036268.1"/>
</dbReference>
<name>A0A517QZQ6_9PLAN</name>
<dbReference type="EMBL" id="CP036268">
    <property type="protein sequence ID" value="QDT37137.1"/>
    <property type="molecule type" value="Genomic_DNA"/>
</dbReference>
<evidence type="ECO:0000313" key="2">
    <source>
        <dbReference type="EMBL" id="QDT37137.1"/>
    </source>
</evidence>
<dbReference type="Pfam" id="PF07586">
    <property type="entry name" value="HXXSHH"/>
    <property type="match status" value="1"/>
</dbReference>
<accession>A0A517QZQ6</accession>
<proteinExistence type="predicted"/>
<sequence length="493" mass="53062">MLHSPLSRRAVLRGVGGTLALPMLEAMTPITAVAAGQSGGDPVRSVFIGVEGGIWTGEDGFFPYRDGENVERANKWGKNGILPGGFVADTGPDFRLTSTLEPLAPVKDRLLVLSGLKHANDGIPNSVVNGHGQDLGTLLTGANISGTPGVSLKNRMSLDQYMASKIGDRTRYSSLEVVVGGGSYNTREATGLGYMGFLSYDADGNVCPVEGDPAALFDRLFTDGNAEQQAEREANRRKRRSILDSLRQDLNRLGSKVAPEDRRKLDEYATSIREIEKRVARQKEWENVPIDLPKGTKRPEPSKGRGGYGGDGAGRVEEMRLMLDLVALALQTDVTRIVTLRLGGYFGSFKFLGFPEDPHGVYAHNGGDPKKFAGARAIDRMHIEQLSYFLQKLDGIQESSGSVLDNSLVFYGAGLTNGPNGRRGRKEVTYDAHGQQNCPILMAGKAGGNLSTGRHVTFDDGTPLSNLYVNVMESMGMPDENFADSNGPLSGLA</sequence>
<protein>
    <recommendedName>
        <fullName evidence="4">DUF1552 domain-containing protein</fullName>
    </recommendedName>
</protein>